<evidence type="ECO:0000259" key="7">
    <source>
        <dbReference type="PROSITE" id="PS51366"/>
    </source>
</evidence>
<gene>
    <name evidence="9" type="primary">LOC111303380</name>
</gene>
<proteinExistence type="inferred from homology"/>
<dbReference type="GO" id="GO:0016281">
    <property type="term" value="C:eukaryotic translation initiation factor 4F complex"/>
    <property type="evidence" value="ECO:0007669"/>
    <property type="project" value="TreeGrafter"/>
</dbReference>
<dbReference type="RefSeq" id="XP_022755340.1">
    <property type="nucleotide sequence ID" value="XM_022899605.1"/>
</dbReference>
<dbReference type="Pfam" id="PF02854">
    <property type="entry name" value="MIF4G"/>
    <property type="match status" value="1"/>
</dbReference>
<keyword evidence="8" id="KW-1185">Reference proteome</keyword>
<dbReference type="GeneID" id="111303380"/>
<feature type="domain" description="MI" evidence="7">
    <location>
        <begin position="633"/>
        <end position="755"/>
    </location>
</feature>
<dbReference type="FunFam" id="1.25.40.180:FF:000027">
    <property type="entry name" value="Eukaryotic translation initiation factor isoform 4G-2"/>
    <property type="match status" value="1"/>
</dbReference>
<dbReference type="GO" id="GO:0003729">
    <property type="term" value="F:mRNA binding"/>
    <property type="evidence" value="ECO:0007669"/>
    <property type="project" value="TreeGrafter"/>
</dbReference>
<keyword evidence="2" id="KW-0396">Initiation factor</keyword>
<keyword evidence="4" id="KW-0648">Protein biosynthesis</keyword>
<dbReference type="Pfam" id="PF02847">
    <property type="entry name" value="MA3"/>
    <property type="match status" value="1"/>
</dbReference>
<dbReference type="OrthoDB" id="514777at2759"/>
<dbReference type="InterPro" id="IPR003891">
    <property type="entry name" value="Initiation_fac_eIF4g_MI"/>
</dbReference>
<protein>
    <submittedName>
        <fullName evidence="9">Eukaryotic translation initiation factor-like</fullName>
    </submittedName>
</protein>
<dbReference type="KEGG" id="dzi:111303380"/>
<evidence type="ECO:0000256" key="4">
    <source>
        <dbReference type="ARBA" id="ARBA00022917"/>
    </source>
</evidence>
<reference evidence="9" key="1">
    <citation type="submission" date="2025-08" db="UniProtKB">
        <authorList>
            <consortium name="RefSeq"/>
        </authorList>
    </citation>
    <scope>IDENTIFICATION</scope>
    <source>
        <tissue evidence="9">Fruit stalk</tissue>
    </source>
</reference>
<dbReference type="SUPFAM" id="SSF48371">
    <property type="entry name" value="ARM repeat"/>
    <property type="match status" value="2"/>
</dbReference>
<name>A0A6P5ZSC0_DURZI</name>
<evidence type="ECO:0000313" key="8">
    <source>
        <dbReference type="Proteomes" id="UP000515121"/>
    </source>
</evidence>
<comment type="similarity">
    <text evidence="1">Belongs to the eukaryotic initiation factor 4G family.</text>
</comment>
<dbReference type="InterPro" id="IPR016024">
    <property type="entry name" value="ARM-type_fold"/>
</dbReference>
<dbReference type="PROSITE" id="PS51366">
    <property type="entry name" value="MI"/>
    <property type="match status" value="1"/>
</dbReference>
<dbReference type="AlphaFoldDB" id="A0A6P5ZSC0"/>
<dbReference type="SMART" id="SM00544">
    <property type="entry name" value="MA3"/>
    <property type="match status" value="1"/>
</dbReference>
<evidence type="ECO:0000256" key="2">
    <source>
        <dbReference type="ARBA" id="ARBA00022540"/>
    </source>
</evidence>
<feature type="compositionally biased region" description="Polar residues" evidence="6">
    <location>
        <begin position="551"/>
        <end position="560"/>
    </location>
</feature>
<dbReference type="FunFam" id="1.25.40.180:FF:000036">
    <property type="entry name" value="Eukaryotic translation initiation factor isoform 4G-2"/>
    <property type="match status" value="1"/>
</dbReference>
<dbReference type="Gene3D" id="1.25.40.180">
    <property type="match status" value="2"/>
</dbReference>
<dbReference type="InterPro" id="IPR003890">
    <property type="entry name" value="MIF4G-like_typ-3"/>
</dbReference>
<dbReference type="GO" id="GO:0006417">
    <property type="term" value="P:regulation of translation"/>
    <property type="evidence" value="ECO:0007669"/>
    <property type="project" value="UniProtKB-KW"/>
</dbReference>
<feature type="compositionally biased region" description="Basic and acidic residues" evidence="6">
    <location>
        <begin position="125"/>
        <end position="134"/>
    </location>
</feature>
<sequence>MQQGDQTVLSLRPGGGRGTRLLVGPSFSSSSSSLAFGSLSSDLPLFRPHGGAPLAFSVKAGDSRFEGHERVQYTRDQLLKLREAVEVADEILKIKQEIEGELFGEDQNWGRGESNPPNQTQNRYSEPDNRDWRNRSAQLPPAGEERSWESLRDRELGNRYDSRELEANQFNRQDQLNSQFLRAQISSNQGGGPTPALVKAEVPWSARRGNLSEKERVLKTVKGILNKLTPEKYDLLKGQLIDSGITSADILKGVISLIFDKAVLEPTFCPMYALLCSDLNDKLPSFPSDEPGGKQITFKRVLLNNCQEAFEGADKLREEVGRMTAPEQEMECRDKERMVKLRTLGNIRLIGELLKQKMVPEKIVHHIVQELLGHDNRACPAEENVEAICQFFNTIGKQLDESPKSRRINDMYFSRLKELTTNPQLAPRMRFMVRDVLDLRANNWVPRREEVKAKTITEIHSEAEKNLGLRPGATASIRNSRGVSAGPMSPGPGGFPITRPGTGGLMPGMPGTRRMPGMPGMDTDNWEVPRNRSMPRGDGPGIQPGGHVPSSLINKSTSMNPRLLPQGSGGLMSGRTSALLQGSSTPPARPYNSILSAEPVAQPSLSAKPVPVAAVSPVVDKPLAPAARLNPDDLQRKTRALLEEYFSVRLLDEALLCVEELKSPSYHPEVVKEAICIALEKSPPCVEPVSKLLEYLFIKKVFTARDIGTGCLLYGALLDDVGIDLPKAPNNFGEIIGKLVLAGGLDFKLVKEILKKMEDDLYKKTVFDAAIRIISSNPSGQGLLAAQSSDIEACQNLF</sequence>
<organism evidence="8 9">
    <name type="scientific">Durio zibethinus</name>
    <name type="common">Durian</name>
    <dbReference type="NCBI Taxonomy" id="66656"/>
    <lineage>
        <taxon>Eukaryota</taxon>
        <taxon>Viridiplantae</taxon>
        <taxon>Streptophyta</taxon>
        <taxon>Embryophyta</taxon>
        <taxon>Tracheophyta</taxon>
        <taxon>Spermatophyta</taxon>
        <taxon>Magnoliopsida</taxon>
        <taxon>eudicotyledons</taxon>
        <taxon>Gunneridae</taxon>
        <taxon>Pentapetalae</taxon>
        <taxon>rosids</taxon>
        <taxon>malvids</taxon>
        <taxon>Malvales</taxon>
        <taxon>Malvaceae</taxon>
        <taxon>Helicteroideae</taxon>
        <taxon>Durio</taxon>
    </lineage>
</organism>
<evidence type="ECO:0000256" key="3">
    <source>
        <dbReference type="ARBA" id="ARBA00022845"/>
    </source>
</evidence>
<dbReference type="PANTHER" id="PTHR23253:SF53">
    <property type="entry name" value="EUKARYOTIC TRANSLATION INITIATION FACTOR ISOFORM 4G-1"/>
    <property type="match status" value="1"/>
</dbReference>
<feature type="compositionally biased region" description="Polar residues" evidence="6">
    <location>
        <begin position="115"/>
        <end position="124"/>
    </location>
</feature>
<feature type="region of interest" description="Disordered" evidence="6">
    <location>
        <begin position="105"/>
        <end position="150"/>
    </location>
</feature>
<evidence type="ECO:0000256" key="1">
    <source>
        <dbReference type="ARBA" id="ARBA00005775"/>
    </source>
</evidence>
<dbReference type="Proteomes" id="UP000515121">
    <property type="component" value="Unplaced"/>
</dbReference>
<accession>A0A6P5ZSC0</accession>
<evidence type="ECO:0000256" key="6">
    <source>
        <dbReference type="SAM" id="MobiDB-lite"/>
    </source>
</evidence>
<dbReference type="SMART" id="SM00543">
    <property type="entry name" value="MIF4G"/>
    <property type="match status" value="1"/>
</dbReference>
<dbReference type="PANTHER" id="PTHR23253">
    <property type="entry name" value="EUKARYOTIC TRANSLATION INITIATION FACTOR 4 GAMMA"/>
    <property type="match status" value="1"/>
</dbReference>
<dbReference type="GO" id="GO:0003743">
    <property type="term" value="F:translation initiation factor activity"/>
    <property type="evidence" value="ECO:0007669"/>
    <property type="project" value="UniProtKB-KW"/>
</dbReference>
<evidence type="ECO:0000313" key="9">
    <source>
        <dbReference type="RefSeq" id="XP_022755340.1"/>
    </source>
</evidence>
<comment type="function">
    <text evidence="5">Plays a role in the accumulation of some potyvirus during viral infection.</text>
</comment>
<keyword evidence="3" id="KW-0810">Translation regulation</keyword>
<feature type="region of interest" description="Disordered" evidence="6">
    <location>
        <begin position="532"/>
        <end position="569"/>
    </location>
</feature>
<evidence type="ECO:0000256" key="5">
    <source>
        <dbReference type="ARBA" id="ARBA00057610"/>
    </source>
</evidence>